<evidence type="ECO:0000256" key="2">
    <source>
        <dbReference type="SAM" id="Coils"/>
    </source>
</evidence>
<dbReference type="AlphaFoldDB" id="A0A0S2K5V5"/>
<dbReference type="GO" id="GO:1990281">
    <property type="term" value="C:efflux pump complex"/>
    <property type="evidence" value="ECO:0007669"/>
    <property type="project" value="TreeGrafter"/>
</dbReference>
<dbReference type="PANTHER" id="PTHR30469">
    <property type="entry name" value="MULTIDRUG RESISTANCE PROTEIN MDTA"/>
    <property type="match status" value="1"/>
</dbReference>
<evidence type="ECO:0000313" key="5">
    <source>
        <dbReference type="Proteomes" id="UP000061457"/>
    </source>
</evidence>
<protein>
    <submittedName>
        <fullName evidence="4">Multidrug resistance protein</fullName>
    </submittedName>
</protein>
<dbReference type="InterPro" id="IPR058627">
    <property type="entry name" value="MdtA-like_C"/>
</dbReference>
<feature type="coiled-coil region" evidence="2">
    <location>
        <begin position="157"/>
        <end position="184"/>
    </location>
</feature>
<dbReference type="SUPFAM" id="SSF111369">
    <property type="entry name" value="HlyD-like secretion proteins"/>
    <property type="match status" value="1"/>
</dbReference>
<dbReference type="NCBIfam" id="TIGR01730">
    <property type="entry name" value="RND_mfp"/>
    <property type="match status" value="1"/>
</dbReference>
<dbReference type="Gene3D" id="2.40.420.20">
    <property type="match status" value="1"/>
</dbReference>
<dbReference type="KEGG" id="pphe:PP2015_3236"/>
<dbReference type="EMBL" id="CP013187">
    <property type="protein sequence ID" value="ALO43713.1"/>
    <property type="molecule type" value="Genomic_DNA"/>
</dbReference>
<keyword evidence="2" id="KW-0175">Coiled coil</keyword>
<feature type="domain" description="Multidrug resistance protein MdtA-like C-terminal permuted SH3" evidence="3">
    <location>
        <begin position="315"/>
        <end position="358"/>
    </location>
</feature>
<dbReference type="InterPro" id="IPR006143">
    <property type="entry name" value="RND_pump_MFP"/>
</dbReference>
<reference evidence="4 5" key="1">
    <citation type="submission" date="2015-11" db="EMBL/GenBank/DDBJ databases">
        <authorList>
            <person name="Zhang Y."/>
            <person name="Guo Z."/>
        </authorList>
    </citation>
    <scope>NUCLEOTIDE SEQUENCE [LARGE SCALE GENOMIC DNA]</scope>
    <source>
        <strain evidence="4 5">KCTC 12086</strain>
    </source>
</reference>
<dbReference type="Proteomes" id="UP000061457">
    <property type="component" value="Chromosome I"/>
</dbReference>
<proteinExistence type="inferred from homology"/>
<keyword evidence="5" id="KW-1185">Reference proteome</keyword>
<evidence type="ECO:0000313" key="4">
    <source>
        <dbReference type="EMBL" id="ALO43713.1"/>
    </source>
</evidence>
<dbReference type="Gene3D" id="2.40.50.100">
    <property type="match status" value="1"/>
</dbReference>
<dbReference type="OrthoDB" id="9800595at2"/>
<dbReference type="STRING" id="161398.PP2015_3236"/>
<evidence type="ECO:0000259" key="3">
    <source>
        <dbReference type="Pfam" id="PF25967"/>
    </source>
</evidence>
<evidence type="ECO:0000256" key="1">
    <source>
        <dbReference type="ARBA" id="ARBA00009477"/>
    </source>
</evidence>
<dbReference type="Pfam" id="PF25967">
    <property type="entry name" value="RND-MFP_C"/>
    <property type="match status" value="1"/>
</dbReference>
<dbReference type="PANTHER" id="PTHR30469:SF12">
    <property type="entry name" value="MULTIDRUG RESISTANCE PROTEIN MDTA"/>
    <property type="match status" value="1"/>
</dbReference>
<sequence>MQTKVLKWIFPVAAIVVGMMGAQGIKVLANEPDAKEQVDTRPVVAVEAVSALDHQVVINSYGEVQPFESTRLSAQVSGEVVAWHENFVTGGIVAKGEVLLSIEKDNYEAAVLQAEAEVTRAEAKLIEEQALADVAADEAKRFPNKKHTDLFLRKPQLLSAQAALKSAKAALKRAQRDLDNCDVVAPYDALIVSRDIGLGQFVSMGSSIAQLNNIEHAEVIIPVAGFDSAFLPERIEGLDATITQTGLNGFTRSAKIHRDLGVVDKATRMVNLVVRIADPYGLQTQQPQVKFGSYVQVNFSGKTLNSIYRLPQDLVNNNTVWLLNSEGQLESRKVQVIREEGQYFYVSTGLKDNEKLVTTLPEYPQTGMSVKVAGSDSSKAETTDKL</sequence>
<dbReference type="Gene3D" id="2.40.30.170">
    <property type="match status" value="1"/>
</dbReference>
<comment type="similarity">
    <text evidence="1">Belongs to the membrane fusion protein (MFP) (TC 8.A.1) family.</text>
</comment>
<dbReference type="PATRIC" id="fig|161398.10.peg.3299"/>
<organism evidence="4 5">
    <name type="scientific">Pseudoalteromonas phenolica</name>
    <dbReference type="NCBI Taxonomy" id="161398"/>
    <lineage>
        <taxon>Bacteria</taxon>
        <taxon>Pseudomonadati</taxon>
        <taxon>Pseudomonadota</taxon>
        <taxon>Gammaproteobacteria</taxon>
        <taxon>Alteromonadales</taxon>
        <taxon>Pseudoalteromonadaceae</taxon>
        <taxon>Pseudoalteromonas</taxon>
    </lineage>
</organism>
<dbReference type="GO" id="GO:0015562">
    <property type="term" value="F:efflux transmembrane transporter activity"/>
    <property type="evidence" value="ECO:0007669"/>
    <property type="project" value="TreeGrafter"/>
</dbReference>
<dbReference type="RefSeq" id="WP_058031358.1">
    <property type="nucleotide sequence ID" value="NZ_CP013187.1"/>
</dbReference>
<name>A0A0S2K5V5_9GAMM</name>
<accession>A0A0S2K5V5</accession>
<gene>
    <name evidence="4" type="ORF">PP2015_3236</name>
</gene>
<dbReference type="Gene3D" id="1.10.287.470">
    <property type="entry name" value="Helix hairpin bin"/>
    <property type="match status" value="1"/>
</dbReference>
<feature type="coiled-coil region" evidence="2">
    <location>
        <begin position="104"/>
        <end position="131"/>
    </location>
</feature>